<dbReference type="EMBL" id="CYRY02015658">
    <property type="protein sequence ID" value="VCW85559.1"/>
    <property type="molecule type" value="Genomic_DNA"/>
</dbReference>
<dbReference type="AlphaFoldDB" id="A0A9X9LT68"/>
<protein>
    <submittedName>
        <fullName evidence="1">Uncharacterized protein</fullName>
    </submittedName>
</protein>
<reference evidence="1 2" key="1">
    <citation type="submission" date="2018-10" db="EMBL/GenBank/DDBJ databases">
        <authorList>
            <person name="Ekblom R."/>
            <person name="Jareborg N."/>
        </authorList>
    </citation>
    <scope>NUCLEOTIDE SEQUENCE [LARGE SCALE GENOMIC DNA]</scope>
    <source>
        <tissue evidence="1">Muscle</tissue>
    </source>
</reference>
<dbReference type="Proteomes" id="UP000269945">
    <property type="component" value="Unassembled WGS sequence"/>
</dbReference>
<comment type="caution">
    <text evidence="1">The sequence shown here is derived from an EMBL/GenBank/DDBJ whole genome shotgun (WGS) entry which is preliminary data.</text>
</comment>
<evidence type="ECO:0000313" key="1">
    <source>
        <dbReference type="EMBL" id="VCW85559.1"/>
    </source>
</evidence>
<name>A0A9X9LT68_GULGU</name>
<proteinExistence type="predicted"/>
<sequence length="79" mass="8712">MLRNPSLQGSRRIHTKENDEIPWDCLETFTWAAPRSLSPVLGPGGRLHSILVKAMIIHTLNPLSLGRANALVDAFLLAL</sequence>
<keyword evidence="2" id="KW-1185">Reference proteome</keyword>
<evidence type="ECO:0000313" key="2">
    <source>
        <dbReference type="Proteomes" id="UP000269945"/>
    </source>
</evidence>
<organism evidence="1 2">
    <name type="scientific">Gulo gulo</name>
    <name type="common">Wolverine</name>
    <name type="synonym">Gluton</name>
    <dbReference type="NCBI Taxonomy" id="48420"/>
    <lineage>
        <taxon>Eukaryota</taxon>
        <taxon>Metazoa</taxon>
        <taxon>Chordata</taxon>
        <taxon>Craniata</taxon>
        <taxon>Vertebrata</taxon>
        <taxon>Euteleostomi</taxon>
        <taxon>Mammalia</taxon>
        <taxon>Eutheria</taxon>
        <taxon>Laurasiatheria</taxon>
        <taxon>Carnivora</taxon>
        <taxon>Caniformia</taxon>
        <taxon>Musteloidea</taxon>
        <taxon>Mustelidae</taxon>
        <taxon>Guloninae</taxon>
        <taxon>Gulo</taxon>
    </lineage>
</organism>
<gene>
    <name evidence="1" type="ORF">BN2614_LOCUS4</name>
</gene>
<accession>A0A9X9LT68</accession>